<sequence length="165" mass="19178">MFNILLKPNFNLIKCFTTKAVNKTTHLEKTIIEARTTPYNIAIDYLQKSLQRNINFNKNIIEKNGNKKLFYDFTLMKLCQLHNVSLKEIFKLDDELILKLDSYELPTKIYVGLSSGIDSTFSTAILTQLFPGKIIGIYMQNWGQQQDSITETSNKCWEKDIKELE</sequence>
<feature type="non-terminal residue" evidence="1">
    <location>
        <position position="165"/>
    </location>
</feature>
<dbReference type="Proteomes" id="UP000092321">
    <property type="component" value="Unassembled WGS sequence"/>
</dbReference>
<name>A0A1B7T9S6_9ASCO</name>
<organism evidence="1 2">
    <name type="scientific">Hanseniaspora valbyensis NRRL Y-1626</name>
    <dbReference type="NCBI Taxonomy" id="766949"/>
    <lineage>
        <taxon>Eukaryota</taxon>
        <taxon>Fungi</taxon>
        <taxon>Dikarya</taxon>
        <taxon>Ascomycota</taxon>
        <taxon>Saccharomycotina</taxon>
        <taxon>Saccharomycetes</taxon>
        <taxon>Saccharomycodales</taxon>
        <taxon>Saccharomycodaceae</taxon>
        <taxon>Hanseniaspora</taxon>
    </lineage>
</organism>
<dbReference type="InterPro" id="IPR014729">
    <property type="entry name" value="Rossmann-like_a/b/a_fold"/>
</dbReference>
<dbReference type="OrthoDB" id="3971144at2759"/>
<dbReference type="SUPFAM" id="SSF52402">
    <property type="entry name" value="Adenine nucleotide alpha hydrolases-like"/>
    <property type="match status" value="1"/>
</dbReference>
<evidence type="ECO:0000313" key="2">
    <source>
        <dbReference type="Proteomes" id="UP000092321"/>
    </source>
</evidence>
<dbReference type="EMBL" id="LXPE01000092">
    <property type="protein sequence ID" value="OBA25467.1"/>
    <property type="molecule type" value="Genomic_DNA"/>
</dbReference>
<accession>A0A1B7T9S6</accession>
<proteinExistence type="predicted"/>
<comment type="caution">
    <text evidence="1">The sequence shown here is derived from an EMBL/GenBank/DDBJ whole genome shotgun (WGS) entry which is preliminary data.</text>
</comment>
<dbReference type="Pfam" id="PF03054">
    <property type="entry name" value="tRNA_Me_trans"/>
    <property type="match status" value="1"/>
</dbReference>
<keyword evidence="2" id="KW-1185">Reference proteome</keyword>
<protein>
    <recommendedName>
        <fullName evidence="3">Adenine nucleotide alpha hydrolases-like protein</fullName>
    </recommendedName>
</protein>
<dbReference type="AlphaFoldDB" id="A0A1B7T9S6"/>
<evidence type="ECO:0000313" key="1">
    <source>
        <dbReference type="EMBL" id="OBA25467.1"/>
    </source>
</evidence>
<evidence type="ECO:0008006" key="3">
    <source>
        <dbReference type="Google" id="ProtNLM"/>
    </source>
</evidence>
<reference evidence="2" key="1">
    <citation type="journal article" date="2016" name="Proc. Natl. Acad. Sci. U.S.A.">
        <title>Comparative genomics of biotechnologically important yeasts.</title>
        <authorList>
            <person name="Riley R."/>
            <person name="Haridas S."/>
            <person name="Wolfe K.H."/>
            <person name="Lopes M.R."/>
            <person name="Hittinger C.T."/>
            <person name="Goeker M."/>
            <person name="Salamov A.A."/>
            <person name="Wisecaver J.H."/>
            <person name="Long T.M."/>
            <person name="Calvey C.H."/>
            <person name="Aerts A.L."/>
            <person name="Barry K.W."/>
            <person name="Choi C."/>
            <person name="Clum A."/>
            <person name="Coughlan A.Y."/>
            <person name="Deshpande S."/>
            <person name="Douglass A.P."/>
            <person name="Hanson S.J."/>
            <person name="Klenk H.-P."/>
            <person name="LaButti K.M."/>
            <person name="Lapidus A."/>
            <person name="Lindquist E.A."/>
            <person name="Lipzen A.M."/>
            <person name="Meier-Kolthoff J.P."/>
            <person name="Ohm R.A."/>
            <person name="Otillar R.P."/>
            <person name="Pangilinan J.L."/>
            <person name="Peng Y."/>
            <person name="Rokas A."/>
            <person name="Rosa C.A."/>
            <person name="Scheuner C."/>
            <person name="Sibirny A.A."/>
            <person name="Slot J.C."/>
            <person name="Stielow J.B."/>
            <person name="Sun H."/>
            <person name="Kurtzman C.P."/>
            <person name="Blackwell M."/>
            <person name="Grigoriev I.V."/>
            <person name="Jeffries T.W."/>
        </authorList>
    </citation>
    <scope>NUCLEOTIDE SEQUENCE [LARGE SCALE GENOMIC DNA]</scope>
    <source>
        <strain evidence="2">NRRL Y-1626</strain>
    </source>
</reference>
<gene>
    <name evidence="1" type="ORF">HANVADRAFT_3721</name>
</gene>
<dbReference type="Gene3D" id="3.40.50.620">
    <property type="entry name" value="HUPs"/>
    <property type="match status" value="1"/>
</dbReference>